<name>A0A1G4IJF7_TRYEQ</name>
<comment type="caution">
    <text evidence="3">The sequence shown here is derived from an EMBL/GenBank/DDBJ whole genome shotgun (WGS) entry which is preliminary data.</text>
</comment>
<dbReference type="PROSITE" id="PS50096">
    <property type="entry name" value="IQ"/>
    <property type="match status" value="1"/>
</dbReference>
<dbReference type="AlphaFoldDB" id="A0A1G4IJF7"/>
<keyword evidence="2" id="KW-1133">Transmembrane helix</keyword>
<evidence type="ECO:0000256" key="2">
    <source>
        <dbReference type="SAM" id="Phobius"/>
    </source>
</evidence>
<protein>
    <submittedName>
        <fullName evidence="3">Uncharacterized protein</fullName>
    </submittedName>
</protein>
<dbReference type="Proteomes" id="UP000195570">
    <property type="component" value="Unassembled WGS sequence"/>
</dbReference>
<reference evidence="3" key="1">
    <citation type="submission" date="2016-09" db="EMBL/GenBank/DDBJ databases">
        <authorList>
            <person name="Hebert L."/>
            <person name="Moumen B."/>
        </authorList>
    </citation>
    <scope>NUCLEOTIDE SEQUENCE [LARGE SCALE GENOMIC DNA]</scope>
    <source>
        <strain evidence="3">OVI</strain>
    </source>
</reference>
<evidence type="ECO:0000256" key="1">
    <source>
        <dbReference type="SAM" id="MobiDB-lite"/>
    </source>
</evidence>
<gene>
    <name evidence="3" type="ORF">TEOVI_000424600</name>
</gene>
<accession>A0A1G4IJF7</accession>
<proteinExistence type="predicted"/>
<feature type="transmembrane region" description="Helical" evidence="2">
    <location>
        <begin position="83"/>
        <end position="101"/>
    </location>
</feature>
<dbReference type="RefSeq" id="XP_067083141.1">
    <property type="nucleotide sequence ID" value="XM_067227040.1"/>
</dbReference>
<organism evidence="3 4">
    <name type="scientific">Trypanosoma equiperdum</name>
    <dbReference type="NCBI Taxonomy" id="5694"/>
    <lineage>
        <taxon>Eukaryota</taxon>
        <taxon>Discoba</taxon>
        <taxon>Euglenozoa</taxon>
        <taxon>Kinetoplastea</taxon>
        <taxon>Metakinetoplastina</taxon>
        <taxon>Trypanosomatida</taxon>
        <taxon>Trypanosomatidae</taxon>
        <taxon>Trypanosoma</taxon>
    </lineage>
</organism>
<evidence type="ECO:0000313" key="3">
    <source>
        <dbReference type="EMBL" id="SCU72668.1"/>
    </source>
</evidence>
<dbReference type="GeneID" id="92378186"/>
<evidence type="ECO:0000313" key="4">
    <source>
        <dbReference type="Proteomes" id="UP000195570"/>
    </source>
</evidence>
<keyword evidence="4" id="KW-1185">Reference proteome</keyword>
<feature type="compositionally biased region" description="Polar residues" evidence="1">
    <location>
        <begin position="724"/>
        <end position="746"/>
    </location>
</feature>
<dbReference type="VEuPathDB" id="TriTrypDB:TEOVI_000424600"/>
<sequence length="852" mass="96395">MDGFTSNSKKGWGSTLAGKQTEFSRRRASIESRQPSSCVGRYIASARTSLASQEQLSRYRRLASNMPKRFLYRHLSLRRKVRPLFICALSLLFAAAMRRVLIRYRKQVRLETVEKVRAAYKIQCMWRDRQQRKRIRQRTAISVLVPFLRSRLTRISRRKELAARFLQRVFRSQKERHFVHWMYKNMKYNQAISLIRFFLQRCVAHRCRENLSLQRDERRAYESQYASRALAIMREERMEVLQIQHMMSRVANTVLTPMIPRVVLEDEILQTTGCGAIPPPPLKVEDVDSDCLTRAAEETDAHTAGSGGKLPLTINELPWTSALHSEEGTRRCLGELFESWLPQCPRAGGEKLDIGGREIDLPSCKGAQALPQLAEDDTGTKRPPHVVTPCGNDGSLKQLIGAFLELLVCTESVERKAVEADIQRRRGEMFRRLDFASSLIQSVGTAPPLYANLLVQLDEPWVVRKAEKLFREEQEKRHKMLEEYMVIPLQFLDRPMRSAAAEERRKWIKQRVKTLRGFIGRRGEETGNARSFVTKNDAQGGSPTGQYSISGNIPCEVYQDTTVVSPIMSVTVQGLVSPRHQRQGLPFITVLPLLTKSGASRHAPQLQHSRPTLHSQHFASVASSWHQVVQNPSRERFPSYDVNNIHSTLATSPRETSFDVERRSEMLTSGYGNENLVGRRSLDPISNGSGRQYVYNTTHRGTFTTSLVSGERSQRVEELEESGTKSGTQLPQSASHLPTGHYSSEGCTVAEPPRGGGRCGGNDQVIRRDETGISQGHTTQKPRFPLLRVSRQLRPEPMQPLQRSEINPPPQLFKSCSSGADYVQLRRICPVAPHDSTTMGGVGSSRFGTSQL</sequence>
<keyword evidence="2" id="KW-0812">Transmembrane</keyword>
<keyword evidence="2" id="KW-0472">Membrane</keyword>
<feature type="region of interest" description="Disordered" evidence="1">
    <location>
        <begin position="708"/>
        <end position="765"/>
    </location>
</feature>
<dbReference type="EMBL" id="CZPT02001895">
    <property type="protein sequence ID" value="SCU72668.1"/>
    <property type="molecule type" value="Genomic_DNA"/>
</dbReference>